<reference evidence="1 2" key="2">
    <citation type="journal article" date="2015" name="Eukaryot. Cell">
        <title>Asexual propagation of a virulent clone complex in a human and feline outbreak of sporotrichosis.</title>
        <authorList>
            <person name="Teixeira Mde M."/>
            <person name="Rodrigues A.M."/>
            <person name="Tsui C.K."/>
            <person name="de Almeida L.G."/>
            <person name="Van Diepeningen A.D."/>
            <person name="van den Ende B.G."/>
            <person name="Fernandes G.F."/>
            <person name="Kano R."/>
            <person name="Hamelin R.C."/>
            <person name="Lopes-Bezerra L.M."/>
            <person name="Vasconcelos A.T."/>
            <person name="de Hoog S."/>
            <person name="de Camargo Z.P."/>
            <person name="Felipe M.S."/>
        </authorList>
    </citation>
    <scope>NUCLEOTIDE SEQUENCE [LARGE SCALE GENOMIC DNA]</scope>
    <source>
        <strain evidence="1 2">1099-18</strain>
    </source>
</reference>
<accession>A0A0F2M6K8</accession>
<dbReference type="GeneID" id="27672021"/>
<organism evidence="1 2">
    <name type="scientific">Sporothrix schenckii 1099-18</name>
    <dbReference type="NCBI Taxonomy" id="1397361"/>
    <lineage>
        <taxon>Eukaryota</taxon>
        <taxon>Fungi</taxon>
        <taxon>Dikarya</taxon>
        <taxon>Ascomycota</taxon>
        <taxon>Pezizomycotina</taxon>
        <taxon>Sordariomycetes</taxon>
        <taxon>Sordariomycetidae</taxon>
        <taxon>Ophiostomatales</taxon>
        <taxon>Ophiostomataceae</taxon>
        <taxon>Sporothrix</taxon>
    </lineage>
</organism>
<comment type="caution">
    <text evidence="1">The sequence shown here is derived from an EMBL/GenBank/DDBJ whole genome shotgun (WGS) entry which is preliminary data.</text>
</comment>
<dbReference type="RefSeq" id="XP_016587410.1">
    <property type="nucleotide sequence ID" value="XM_016736744.1"/>
</dbReference>
<proteinExistence type="predicted"/>
<sequence length="76" mass="8341">MPMNTDPISREPQLADKYDMLSQVKGNPLSFPLKNVLLWGTQQPPSHFPAVLLAAAPAVGQQHVHIHGKNDEASRC</sequence>
<dbReference type="VEuPathDB" id="FungiDB:SPSK_10196"/>
<evidence type="ECO:0000313" key="2">
    <source>
        <dbReference type="Proteomes" id="UP000033710"/>
    </source>
</evidence>
<dbReference type="Proteomes" id="UP000033710">
    <property type="component" value="Unassembled WGS sequence"/>
</dbReference>
<dbReference type="KEGG" id="ssck:SPSK_10196"/>
<protein>
    <submittedName>
        <fullName evidence="1">Uncharacterized protein</fullName>
    </submittedName>
</protein>
<dbReference type="EMBL" id="AXCR01000007">
    <property type="protein sequence ID" value="KJR84734.1"/>
    <property type="molecule type" value="Genomic_DNA"/>
</dbReference>
<reference evidence="1 2" key="1">
    <citation type="journal article" date="2014" name="BMC Genomics">
        <title>Comparative genomics of the major fungal agents of human and animal Sporotrichosis: Sporothrix schenckii and Sporothrix brasiliensis.</title>
        <authorList>
            <person name="Teixeira M.M."/>
            <person name="de Almeida L.G."/>
            <person name="Kubitschek-Barreira P."/>
            <person name="Alves F.L."/>
            <person name="Kioshima E.S."/>
            <person name="Abadio A.K."/>
            <person name="Fernandes L."/>
            <person name="Derengowski L.S."/>
            <person name="Ferreira K.S."/>
            <person name="Souza R.C."/>
            <person name="Ruiz J.C."/>
            <person name="de Andrade N.C."/>
            <person name="Paes H.C."/>
            <person name="Nicola A.M."/>
            <person name="Albuquerque P."/>
            <person name="Gerber A.L."/>
            <person name="Martins V.P."/>
            <person name="Peconick L.D."/>
            <person name="Neto A.V."/>
            <person name="Chaucanez C.B."/>
            <person name="Silva P.A."/>
            <person name="Cunha O.L."/>
            <person name="de Oliveira F.F."/>
            <person name="dos Santos T.C."/>
            <person name="Barros A.L."/>
            <person name="Soares M.A."/>
            <person name="de Oliveira L.M."/>
            <person name="Marini M.M."/>
            <person name="Villalobos-Duno H."/>
            <person name="Cunha M.M."/>
            <person name="de Hoog S."/>
            <person name="da Silveira J.F."/>
            <person name="Henrissat B."/>
            <person name="Nino-Vega G.A."/>
            <person name="Cisalpino P.S."/>
            <person name="Mora-Montes H.M."/>
            <person name="Almeida S.R."/>
            <person name="Stajich J.E."/>
            <person name="Lopes-Bezerra L.M."/>
            <person name="Vasconcelos A.T."/>
            <person name="Felipe M.S."/>
        </authorList>
    </citation>
    <scope>NUCLEOTIDE SEQUENCE [LARGE SCALE GENOMIC DNA]</scope>
    <source>
        <strain evidence="1 2">1099-18</strain>
    </source>
</reference>
<gene>
    <name evidence="1" type="ORF">SPSK_10196</name>
</gene>
<name>A0A0F2M6K8_SPOSC</name>
<evidence type="ECO:0000313" key="1">
    <source>
        <dbReference type="EMBL" id="KJR84734.1"/>
    </source>
</evidence>
<dbReference type="AlphaFoldDB" id="A0A0F2M6K8"/>